<evidence type="ECO:0000313" key="1">
    <source>
        <dbReference type="EMBL" id="MPL72788.1"/>
    </source>
</evidence>
<dbReference type="Pfam" id="PF12675">
    <property type="entry name" value="DUF3795"/>
    <property type="match status" value="1"/>
</dbReference>
<dbReference type="AlphaFoldDB" id="A0A644U0M2"/>
<comment type="caution">
    <text evidence="1">The sequence shown here is derived from an EMBL/GenBank/DDBJ whole genome shotgun (WGS) entry which is preliminary data.</text>
</comment>
<protein>
    <recommendedName>
        <fullName evidence="2">DUF3795 domain-containing protein</fullName>
    </recommendedName>
</protein>
<reference evidence="1" key="1">
    <citation type="submission" date="2019-08" db="EMBL/GenBank/DDBJ databases">
        <authorList>
            <person name="Kucharzyk K."/>
            <person name="Murdoch R.W."/>
            <person name="Higgins S."/>
            <person name="Loffler F."/>
        </authorList>
    </citation>
    <scope>NUCLEOTIDE SEQUENCE</scope>
</reference>
<evidence type="ECO:0008006" key="2">
    <source>
        <dbReference type="Google" id="ProtNLM"/>
    </source>
</evidence>
<organism evidence="1">
    <name type="scientific">bioreactor metagenome</name>
    <dbReference type="NCBI Taxonomy" id="1076179"/>
    <lineage>
        <taxon>unclassified sequences</taxon>
        <taxon>metagenomes</taxon>
        <taxon>ecological metagenomes</taxon>
    </lineage>
</organism>
<gene>
    <name evidence="1" type="ORF">SDC9_18578</name>
</gene>
<dbReference type="InterPro" id="IPR024227">
    <property type="entry name" value="DUF3795"/>
</dbReference>
<sequence length="99" mass="11261">MNISVCGIDCDIACVECNKYLDSPCKGCNEAKGRLYWTKYLGLDVCPIYNCCVNEKQLENCGKCDKLPCDKFFSTKDPSISDELFKQKIQERVDLLMTL</sequence>
<proteinExistence type="predicted"/>
<name>A0A644U0M2_9ZZZZ</name>
<dbReference type="EMBL" id="VSSQ01000068">
    <property type="protein sequence ID" value="MPL72788.1"/>
    <property type="molecule type" value="Genomic_DNA"/>
</dbReference>
<accession>A0A644U0M2</accession>